<dbReference type="RefSeq" id="WP_397707330.1">
    <property type="nucleotide sequence ID" value="NZ_JBIRGN010000001.1"/>
</dbReference>
<evidence type="ECO:0000313" key="2">
    <source>
        <dbReference type="EMBL" id="MFH8544045.1"/>
    </source>
</evidence>
<dbReference type="InterPro" id="IPR025847">
    <property type="entry name" value="MEDS_domain"/>
</dbReference>
<dbReference type="Gene3D" id="3.30.750.24">
    <property type="entry name" value="STAS domain"/>
    <property type="match status" value="1"/>
</dbReference>
<dbReference type="EMBL" id="JBIRGQ010000001">
    <property type="protein sequence ID" value="MFH8544045.1"/>
    <property type="molecule type" value="Genomic_DNA"/>
</dbReference>
<evidence type="ECO:0000259" key="1">
    <source>
        <dbReference type="Pfam" id="PF14417"/>
    </source>
</evidence>
<organism evidence="2 3">
    <name type="scientific">Streptomyces longisporoflavus</name>
    <dbReference type="NCBI Taxonomy" id="28044"/>
    <lineage>
        <taxon>Bacteria</taxon>
        <taxon>Bacillati</taxon>
        <taxon>Actinomycetota</taxon>
        <taxon>Actinomycetes</taxon>
        <taxon>Kitasatosporales</taxon>
        <taxon>Streptomycetaceae</taxon>
        <taxon>Streptomyces</taxon>
    </lineage>
</organism>
<dbReference type="Pfam" id="PF14417">
    <property type="entry name" value="MEDS"/>
    <property type="match status" value="1"/>
</dbReference>
<dbReference type="Proteomes" id="UP001610818">
    <property type="component" value="Unassembled WGS sequence"/>
</dbReference>
<dbReference type="InterPro" id="IPR036513">
    <property type="entry name" value="STAS_dom_sf"/>
</dbReference>
<reference evidence="2 3" key="1">
    <citation type="submission" date="2024-10" db="EMBL/GenBank/DDBJ databases">
        <title>The Natural Products Discovery Center: Release of the First 8490 Sequenced Strains for Exploring Actinobacteria Biosynthetic Diversity.</title>
        <authorList>
            <person name="Kalkreuter E."/>
            <person name="Kautsar S.A."/>
            <person name="Yang D."/>
            <person name="Bader C.D."/>
            <person name="Teijaro C.N."/>
            <person name="Fluegel L."/>
            <person name="Davis C.M."/>
            <person name="Simpson J.R."/>
            <person name="Lauterbach L."/>
            <person name="Steele A.D."/>
            <person name="Gui C."/>
            <person name="Meng S."/>
            <person name="Li G."/>
            <person name="Viehrig K."/>
            <person name="Ye F."/>
            <person name="Su P."/>
            <person name="Kiefer A.F."/>
            <person name="Nichols A."/>
            <person name="Cepeda A.J."/>
            <person name="Yan W."/>
            <person name="Fan B."/>
            <person name="Jiang Y."/>
            <person name="Adhikari A."/>
            <person name="Zheng C.-J."/>
            <person name="Schuster L."/>
            <person name="Cowan T.M."/>
            <person name="Smanski M.J."/>
            <person name="Chevrette M.G."/>
            <person name="De Carvalho L.P.S."/>
            <person name="Shen B."/>
        </authorList>
    </citation>
    <scope>NUCLEOTIDE SEQUENCE [LARGE SCALE GENOMIC DNA]</scope>
    <source>
        <strain evidence="2 3">NPDC017990</strain>
    </source>
</reference>
<name>A0ABW7QGG6_9ACTN</name>
<proteinExistence type="predicted"/>
<evidence type="ECO:0000313" key="3">
    <source>
        <dbReference type="Proteomes" id="UP001610818"/>
    </source>
</evidence>
<protein>
    <submittedName>
        <fullName evidence="2">MEDS domain-containing protein</fullName>
    </submittedName>
</protein>
<keyword evidence="3" id="KW-1185">Reference proteome</keyword>
<gene>
    <name evidence="2" type="ORF">ACH4F9_03410</name>
</gene>
<sequence length="292" mass="31918">MAAAGSASVGTIPVQHLRAGDHAFVSYADDDAGRDVVSAFAWAGLVKREKVMVFAAPHMQDEQVWARLDAPGVLLGAARKKGQLVISSMRALIRPEEAFTPQRQWERITQETDRALDEGYSGLRTYIDMHWVGDLGADVEVMMHRESHAQHLFEGRPYTEICSYDSRWFDPGVLAAMHEAHPCRLLPGLGVLHAEHADGVLQLVGEADIATREDFIVAVREGLRRSGGSRTLTVDLSGLIFLGAACAVDLLRLILEHPHGPVHVDCPPTPARILRRAGADQVPHLVINEVAS</sequence>
<feature type="domain" description="MEDS" evidence="1">
    <location>
        <begin position="21"/>
        <end position="182"/>
    </location>
</feature>
<accession>A0ABW7QGG6</accession>
<comment type="caution">
    <text evidence="2">The sequence shown here is derived from an EMBL/GenBank/DDBJ whole genome shotgun (WGS) entry which is preliminary data.</text>
</comment>